<feature type="region of interest" description="Disordered" evidence="1">
    <location>
        <begin position="113"/>
        <end position="158"/>
    </location>
</feature>
<evidence type="ECO:0000313" key="3">
    <source>
        <dbReference type="Proteomes" id="UP001153069"/>
    </source>
</evidence>
<protein>
    <submittedName>
        <fullName evidence="2">Uncharacterized protein</fullName>
    </submittedName>
</protein>
<feature type="compositionally biased region" description="Basic residues" evidence="1">
    <location>
        <begin position="37"/>
        <end position="54"/>
    </location>
</feature>
<feature type="region of interest" description="Disordered" evidence="1">
    <location>
        <begin position="1"/>
        <end position="91"/>
    </location>
</feature>
<reference evidence="2" key="1">
    <citation type="submission" date="2020-06" db="EMBL/GenBank/DDBJ databases">
        <authorList>
            <consortium name="Plant Systems Biology data submission"/>
        </authorList>
    </citation>
    <scope>NUCLEOTIDE SEQUENCE</scope>
    <source>
        <strain evidence="2">D6</strain>
    </source>
</reference>
<feature type="compositionally biased region" description="Low complexity" evidence="1">
    <location>
        <begin position="74"/>
        <end position="83"/>
    </location>
</feature>
<accession>A0A9N8DZV8</accession>
<proteinExistence type="predicted"/>
<dbReference type="EMBL" id="CAICTM010000507">
    <property type="protein sequence ID" value="CAB9511882.1"/>
    <property type="molecule type" value="Genomic_DNA"/>
</dbReference>
<comment type="caution">
    <text evidence="2">The sequence shown here is derived from an EMBL/GenBank/DDBJ whole genome shotgun (WGS) entry which is preliminary data.</text>
</comment>
<evidence type="ECO:0000313" key="2">
    <source>
        <dbReference type="EMBL" id="CAB9511882.1"/>
    </source>
</evidence>
<dbReference type="AlphaFoldDB" id="A0A9N8DZV8"/>
<evidence type="ECO:0000256" key="1">
    <source>
        <dbReference type="SAM" id="MobiDB-lite"/>
    </source>
</evidence>
<sequence>MNRRETSSPSNAPLDVFATPTKPKVSSSGLVIVGARMSRKERHRSRGSNYRRGRTSSLRRYSLTDIPAVAHGIDSSNGSDGSSTQKLHTQKSNYDKIRDEMKQCHSITDIAARLRTPAKKNLPPRSNSDGGASGKKAATDSSKPVLRRTSTWGNESSNVADLPTQHHLSLPPIHTHHLHWACGCGALMRDRMKYCGMCGTKKHWTCKLCKFDENLAAFGYCGDCGTARCEYQ</sequence>
<feature type="compositionally biased region" description="Polar residues" evidence="1">
    <location>
        <begin position="148"/>
        <end position="158"/>
    </location>
</feature>
<name>A0A9N8DZV8_9STRA</name>
<organism evidence="2 3">
    <name type="scientific">Seminavis robusta</name>
    <dbReference type="NCBI Taxonomy" id="568900"/>
    <lineage>
        <taxon>Eukaryota</taxon>
        <taxon>Sar</taxon>
        <taxon>Stramenopiles</taxon>
        <taxon>Ochrophyta</taxon>
        <taxon>Bacillariophyta</taxon>
        <taxon>Bacillariophyceae</taxon>
        <taxon>Bacillariophycidae</taxon>
        <taxon>Naviculales</taxon>
        <taxon>Naviculaceae</taxon>
        <taxon>Seminavis</taxon>
    </lineage>
</organism>
<dbReference type="Proteomes" id="UP001153069">
    <property type="component" value="Unassembled WGS sequence"/>
</dbReference>
<keyword evidence="3" id="KW-1185">Reference proteome</keyword>
<gene>
    <name evidence="2" type="ORF">SEMRO_508_G156690.1</name>
</gene>